<feature type="compositionally biased region" description="Polar residues" evidence="1">
    <location>
        <begin position="136"/>
        <end position="154"/>
    </location>
</feature>
<proteinExistence type="predicted"/>
<dbReference type="EMBL" id="CM015717">
    <property type="protein sequence ID" value="KAF3691127.1"/>
    <property type="molecule type" value="Genomic_DNA"/>
</dbReference>
<dbReference type="OrthoDB" id="8964578at2759"/>
<protein>
    <submittedName>
        <fullName evidence="4">Uncharacterized protein</fullName>
    </submittedName>
</protein>
<accession>A0A6G1PLL8</accession>
<gene>
    <name evidence="4" type="ORF">EXN66_Car006801</name>
</gene>
<feature type="transmembrane region" description="Helical" evidence="2">
    <location>
        <begin position="258"/>
        <end position="279"/>
    </location>
</feature>
<reference evidence="4 5" key="1">
    <citation type="submission" date="2019-02" db="EMBL/GenBank/DDBJ databases">
        <title>Opniocepnalus argus genome.</title>
        <authorList>
            <person name="Zhou C."/>
            <person name="Xiao S."/>
        </authorList>
    </citation>
    <scope>NUCLEOTIDE SEQUENCE [LARGE SCALE GENOMIC DNA]</scope>
    <source>
        <strain evidence="4">OARG1902GOOAL</strain>
        <tissue evidence="4">Muscle</tissue>
    </source>
</reference>
<evidence type="ECO:0000256" key="3">
    <source>
        <dbReference type="SAM" id="SignalP"/>
    </source>
</evidence>
<feature type="compositionally biased region" description="Low complexity" evidence="1">
    <location>
        <begin position="121"/>
        <end position="135"/>
    </location>
</feature>
<keyword evidence="5" id="KW-1185">Reference proteome</keyword>
<keyword evidence="2" id="KW-0812">Transmembrane</keyword>
<keyword evidence="2" id="KW-0472">Membrane</keyword>
<feature type="compositionally biased region" description="Polar residues" evidence="1">
    <location>
        <begin position="199"/>
        <end position="228"/>
    </location>
</feature>
<keyword evidence="3" id="KW-0732">Signal</keyword>
<feature type="compositionally biased region" description="Polar residues" evidence="1">
    <location>
        <begin position="42"/>
        <end position="53"/>
    </location>
</feature>
<feature type="chain" id="PRO_5026083809" evidence="3">
    <location>
        <begin position="22"/>
        <end position="312"/>
    </location>
</feature>
<feature type="compositionally biased region" description="Low complexity" evidence="1">
    <location>
        <begin position="174"/>
        <end position="198"/>
    </location>
</feature>
<organism evidence="4 5">
    <name type="scientific">Channa argus</name>
    <name type="common">Northern snakehead</name>
    <name type="synonym">Ophicephalus argus</name>
    <dbReference type="NCBI Taxonomy" id="215402"/>
    <lineage>
        <taxon>Eukaryota</taxon>
        <taxon>Metazoa</taxon>
        <taxon>Chordata</taxon>
        <taxon>Craniata</taxon>
        <taxon>Vertebrata</taxon>
        <taxon>Euteleostomi</taxon>
        <taxon>Actinopterygii</taxon>
        <taxon>Neopterygii</taxon>
        <taxon>Teleostei</taxon>
        <taxon>Neoteleostei</taxon>
        <taxon>Acanthomorphata</taxon>
        <taxon>Anabantaria</taxon>
        <taxon>Anabantiformes</taxon>
        <taxon>Channoidei</taxon>
        <taxon>Channidae</taxon>
        <taxon>Channa</taxon>
    </lineage>
</organism>
<evidence type="ECO:0000313" key="4">
    <source>
        <dbReference type="EMBL" id="KAF3691127.1"/>
    </source>
</evidence>
<feature type="compositionally biased region" description="Polar residues" evidence="1">
    <location>
        <begin position="92"/>
        <end position="120"/>
    </location>
</feature>
<sequence length="312" mass="33433">MMESKVWFALCALLLMNMGRAEQYSTASTSEAPVTSKADTHVSASSMDPTSHPASALNASDEKPSSSGNSNLTSNMTGGTSSLTPEEKNKNDTNLSPPVAHNNNSLTENSTAQSPVPSLENNITTSNTPPTASTTHLADNTSKDTSNTTISYKPTQHETQSSTSAPTTEPPTPNTNTSNTTSTQSSSPPSTRSSQEPSNTEMKTFTLPHTSQTEITQGQPQSAISPSAQAKAHVDNPTKLNVEGETTMAHESPTLDPLLAGLVSAFIITAVIISLLLFLKLRRRNNRPQFRRLQDLPMDDMMEDTPLSMYTY</sequence>
<feature type="compositionally biased region" description="Low complexity" evidence="1">
    <location>
        <begin position="158"/>
        <end position="167"/>
    </location>
</feature>
<name>A0A6G1PLL8_CHAAH</name>
<evidence type="ECO:0000256" key="2">
    <source>
        <dbReference type="SAM" id="Phobius"/>
    </source>
</evidence>
<feature type="signal peptide" evidence="3">
    <location>
        <begin position="1"/>
        <end position="21"/>
    </location>
</feature>
<reference evidence="5" key="2">
    <citation type="submission" date="2019-02" db="EMBL/GenBank/DDBJ databases">
        <title>Opniocepnalus argus Var Kimnra genome.</title>
        <authorList>
            <person name="Zhou C."/>
            <person name="Xiao S."/>
        </authorList>
    </citation>
    <scope>NUCLEOTIDE SEQUENCE [LARGE SCALE GENOMIC DNA]</scope>
</reference>
<feature type="compositionally biased region" description="Polar residues" evidence="1">
    <location>
        <begin position="65"/>
        <end position="84"/>
    </location>
</feature>
<dbReference type="Proteomes" id="UP000503349">
    <property type="component" value="Chromosome 6"/>
</dbReference>
<evidence type="ECO:0000313" key="5">
    <source>
        <dbReference type="Proteomes" id="UP000503349"/>
    </source>
</evidence>
<dbReference type="AlphaFoldDB" id="A0A6G1PLL8"/>
<evidence type="ECO:0000256" key="1">
    <source>
        <dbReference type="SAM" id="MobiDB-lite"/>
    </source>
</evidence>
<keyword evidence="2" id="KW-1133">Transmembrane helix</keyword>
<feature type="region of interest" description="Disordered" evidence="1">
    <location>
        <begin position="25"/>
        <end position="236"/>
    </location>
</feature>